<dbReference type="EMBL" id="JARKIB010000007">
    <property type="protein sequence ID" value="KAJ7778335.1"/>
    <property type="molecule type" value="Genomic_DNA"/>
</dbReference>
<comment type="caution">
    <text evidence="2">The sequence shown here is derived from an EMBL/GenBank/DDBJ whole genome shotgun (WGS) entry which is preliminary data.</text>
</comment>
<feature type="compositionally biased region" description="Basic residues" evidence="1">
    <location>
        <begin position="67"/>
        <end position="84"/>
    </location>
</feature>
<dbReference type="Proteomes" id="UP001215598">
    <property type="component" value="Unassembled WGS sequence"/>
</dbReference>
<evidence type="ECO:0000313" key="3">
    <source>
        <dbReference type="Proteomes" id="UP001215598"/>
    </source>
</evidence>
<proteinExistence type="predicted"/>
<evidence type="ECO:0000256" key="1">
    <source>
        <dbReference type="SAM" id="MobiDB-lite"/>
    </source>
</evidence>
<organism evidence="2 3">
    <name type="scientific">Mycena metata</name>
    <dbReference type="NCBI Taxonomy" id="1033252"/>
    <lineage>
        <taxon>Eukaryota</taxon>
        <taxon>Fungi</taxon>
        <taxon>Dikarya</taxon>
        <taxon>Basidiomycota</taxon>
        <taxon>Agaricomycotina</taxon>
        <taxon>Agaricomycetes</taxon>
        <taxon>Agaricomycetidae</taxon>
        <taxon>Agaricales</taxon>
        <taxon>Marasmiineae</taxon>
        <taxon>Mycenaceae</taxon>
        <taxon>Mycena</taxon>
    </lineage>
</organism>
<evidence type="ECO:0000313" key="2">
    <source>
        <dbReference type="EMBL" id="KAJ7778335.1"/>
    </source>
</evidence>
<protein>
    <submittedName>
        <fullName evidence="2">Uncharacterized protein</fullName>
    </submittedName>
</protein>
<feature type="region of interest" description="Disordered" evidence="1">
    <location>
        <begin position="53"/>
        <end position="109"/>
    </location>
</feature>
<accession>A0AAD7NWR4</accession>
<sequence length="289" mass="33611">MWGRNRRSRTTATKEGSLSPLYFRRGLDSGRSDLRSVRLLRSSRRRWFTTATDRRRDEVGSVSKPERPKRKGYHKLRRKQRKSWRGVSEPDPATLRHRAQATPSPSPTRRLAKLRAIHARRRCQPNDTPSRDPAIRLRSPVHPEARLIVVDLVYKIQEIRFRLRSLRWVLLRRRRSGPRCVPRRRVVRGFRQDKEIQGVAETTRGVWRHRLPCHTWIQAVKAVAEPGSVVCKGIAARWSLGQVLTMKGCSQQRAGQTTKVKVKVKVLFPGSRSRHTCKHKKEFSILLIA</sequence>
<reference evidence="2" key="1">
    <citation type="submission" date="2023-03" db="EMBL/GenBank/DDBJ databases">
        <title>Massive genome expansion in bonnet fungi (Mycena s.s.) driven by repeated elements and novel gene families across ecological guilds.</title>
        <authorList>
            <consortium name="Lawrence Berkeley National Laboratory"/>
            <person name="Harder C.B."/>
            <person name="Miyauchi S."/>
            <person name="Viragh M."/>
            <person name="Kuo A."/>
            <person name="Thoen E."/>
            <person name="Andreopoulos B."/>
            <person name="Lu D."/>
            <person name="Skrede I."/>
            <person name="Drula E."/>
            <person name="Henrissat B."/>
            <person name="Morin E."/>
            <person name="Kohler A."/>
            <person name="Barry K."/>
            <person name="LaButti K."/>
            <person name="Morin E."/>
            <person name="Salamov A."/>
            <person name="Lipzen A."/>
            <person name="Mereny Z."/>
            <person name="Hegedus B."/>
            <person name="Baldrian P."/>
            <person name="Stursova M."/>
            <person name="Weitz H."/>
            <person name="Taylor A."/>
            <person name="Grigoriev I.V."/>
            <person name="Nagy L.G."/>
            <person name="Martin F."/>
            <person name="Kauserud H."/>
        </authorList>
    </citation>
    <scope>NUCLEOTIDE SEQUENCE</scope>
    <source>
        <strain evidence="2">CBHHK182m</strain>
    </source>
</reference>
<gene>
    <name evidence="2" type="ORF">B0H16DRAFT_1503123</name>
</gene>
<dbReference type="AlphaFoldDB" id="A0AAD7NWR4"/>
<name>A0AAD7NWR4_9AGAR</name>
<keyword evidence="3" id="KW-1185">Reference proteome</keyword>